<dbReference type="AlphaFoldDB" id="A0A397VNP1"/>
<protein>
    <submittedName>
        <fullName evidence="1">Uncharacterized protein</fullName>
    </submittedName>
</protein>
<name>A0A397VNP1_9GLOM</name>
<dbReference type="GO" id="GO:0042626">
    <property type="term" value="F:ATPase-coupled transmembrane transporter activity"/>
    <property type="evidence" value="ECO:0007669"/>
    <property type="project" value="TreeGrafter"/>
</dbReference>
<dbReference type="OrthoDB" id="6500128at2759"/>
<sequence length="157" mass="17887">MIKVHDTGAGRGKNRSKRILQGLNLEIKPGQYAALVCSSESGKYSFVLSIWTNSTQNDLEKACQESYIHKFIIGLPNGYDTFIGGQKQRIAIATDLFEIQKFGIRKVVQKLDIADGKVYEQVTQQELLVPQGIYYIMKRSAWENQIYKYINLYNTAL</sequence>
<organism evidence="1 2">
    <name type="scientific">Gigaspora rosea</name>
    <dbReference type="NCBI Taxonomy" id="44941"/>
    <lineage>
        <taxon>Eukaryota</taxon>
        <taxon>Fungi</taxon>
        <taxon>Fungi incertae sedis</taxon>
        <taxon>Mucoromycota</taxon>
        <taxon>Glomeromycotina</taxon>
        <taxon>Glomeromycetes</taxon>
        <taxon>Diversisporales</taxon>
        <taxon>Gigasporaceae</taxon>
        <taxon>Gigaspora</taxon>
    </lineage>
</organism>
<evidence type="ECO:0000313" key="1">
    <source>
        <dbReference type="EMBL" id="RIB22589.1"/>
    </source>
</evidence>
<gene>
    <name evidence="1" type="ORF">C2G38_2173592</name>
</gene>
<keyword evidence="2" id="KW-1185">Reference proteome</keyword>
<evidence type="ECO:0000313" key="2">
    <source>
        <dbReference type="Proteomes" id="UP000266673"/>
    </source>
</evidence>
<dbReference type="EMBL" id="QKWP01000302">
    <property type="protein sequence ID" value="RIB22589.1"/>
    <property type="molecule type" value="Genomic_DNA"/>
</dbReference>
<dbReference type="PANTHER" id="PTHR24221">
    <property type="entry name" value="ATP-BINDING CASSETTE SUB-FAMILY B"/>
    <property type="match status" value="1"/>
</dbReference>
<dbReference type="SUPFAM" id="SSF52540">
    <property type="entry name" value="P-loop containing nucleoside triphosphate hydrolases"/>
    <property type="match status" value="1"/>
</dbReference>
<dbReference type="InterPro" id="IPR027417">
    <property type="entry name" value="P-loop_NTPase"/>
</dbReference>
<dbReference type="Gene3D" id="3.40.50.300">
    <property type="entry name" value="P-loop containing nucleotide triphosphate hydrolases"/>
    <property type="match status" value="1"/>
</dbReference>
<dbReference type="InterPro" id="IPR039421">
    <property type="entry name" value="Type_1_exporter"/>
</dbReference>
<dbReference type="PANTHER" id="PTHR24221:SF503">
    <property type="entry name" value="MITOCHONDRIAL POTASSIUM CHANNEL ATP-BINDING SUBUNIT"/>
    <property type="match status" value="1"/>
</dbReference>
<accession>A0A397VNP1</accession>
<proteinExistence type="predicted"/>
<comment type="caution">
    <text evidence="1">The sequence shown here is derived from an EMBL/GenBank/DDBJ whole genome shotgun (WGS) entry which is preliminary data.</text>
</comment>
<dbReference type="GO" id="GO:0016020">
    <property type="term" value="C:membrane"/>
    <property type="evidence" value="ECO:0007669"/>
    <property type="project" value="TreeGrafter"/>
</dbReference>
<reference evidence="1 2" key="1">
    <citation type="submission" date="2018-06" db="EMBL/GenBank/DDBJ databases">
        <title>Comparative genomics reveals the genomic features of Rhizophagus irregularis, R. cerebriforme, R. diaphanum and Gigaspora rosea, and their symbiotic lifestyle signature.</title>
        <authorList>
            <person name="Morin E."/>
            <person name="San Clemente H."/>
            <person name="Chen E.C.H."/>
            <person name="De La Providencia I."/>
            <person name="Hainaut M."/>
            <person name="Kuo A."/>
            <person name="Kohler A."/>
            <person name="Murat C."/>
            <person name="Tang N."/>
            <person name="Roy S."/>
            <person name="Loubradou J."/>
            <person name="Henrissat B."/>
            <person name="Grigoriev I.V."/>
            <person name="Corradi N."/>
            <person name="Roux C."/>
            <person name="Martin F.M."/>
        </authorList>
    </citation>
    <scope>NUCLEOTIDE SEQUENCE [LARGE SCALE GENOMIC DNA]</scope>
    <source>
        <strain evidence="1 2">DAOM 194757</strain>
    </source>
</reference>
<dbReference type="STRING" id="44941.A0A397VNP1"/>
<dbReference type="Proteomes" id="UP000266673">
    <property type="component" value="Unassembled WGS sequence"/>
</dbReference>